<dbReference type="EMBL" id="GG658170">
    <property type="protein sequence ID" value="EEO29243.1"/>
    <property type="molecule type" value="Genomic_DNA"/>
</dbReference>
<feature type="transmembrane region" description="Helical" evidence="19">
    <location>
        <begin position="206"/>
        <end position="228"/>
    </location>
</feature>
<name>C3X7R7_OXAFO</name>
<evidence type="ECO:0000256" key="7">
    <source>
        <dbReference type="ARBA" id="ARBA00019373"/>
    </source>
</evidence>
<evidence type="ECO:0000256" key="9">
    <source>
        <dbReference type="ARBA" id="ARBA00022516"/>
    </source>
</evidence>
<dbReference type="RefSeq" id="WP_005879587.1">
    <property type="nucleotide sequence ID" value="NZ_CP019430.1"/>
</dbReference>
<dbReference type="PANTHER" id="PTHR46382:SF1">
    <property type="entry name" value="PHOSPHATIDATE CYTIDYLYLTRANSFERASE"/>
    <property type="match status" value="1"/>
</dbReference>
<evidence type="ECO:0000256" key="18">
    <source>
        <dbReference type="RuleBase" id="RU003938"/>
    </source>
</evidence>
<evidence type="ECO:0000256" key="1">
    <source>
        <dbReference type="ARBA" id="ARBA00001698"/>
    </source>
</evidence>
<feature type="transmembrane region" description="Helical" evidence="19">
    <location>
        <begin position="107"/>
        <end position="128"/>
    </location>
</feature>
<dbReference type="GeneID" id="77135831"/>
<dbReference type="HOGENOM" id="CLU_037294_1_2_4"/>
<keyword evidence="9" id="KW-0444">Lipid biosynthesis</keyword>
<keyword evidence="14" id="KW-0443">Lipid metabolism</keyword>
<evidence type="ECO:0000256" key="13">
    <source>
        <dbReference type="ARBA" id="ARBA00022989"/>
    </source>
</evidence>
<dbReference type="PROSITE" id="PS01315">
    <property type="entry name" value="CDS"/>
    <property type="match status" value="1"/>
</dbReference>
<dbReference type="GO" id="GO:0005886">
    <property type="term" value="C:plasma membrane"/>
    <property type="evidence" value="ECO:0007669"/>
    <property type="project" value="UniProtKB-SubCell"/>
</dbReference>
<keyword evidence="17" id="KW-1208">Phospholipid metabolism</keyword>
<dbReference type="UniPathway" id="UPA00557">
    <property type="reaction ID" value="UER00614"/>
</dbReference>
<dbReference type="OrthoDB" id="9799199at2"/>
<proteinExistence type="inferred from homology"/>
<dbReference type="Proteomes" id="UP000005089">
    <property type="component" value="Unassembled WGS sequence"/>
</dbReference>
<comment type="pathway">
    <text evidence="3 18">Phospholipid metabolism; CDP-diacylglycerol biosynthesis; CDP-diacylglycerol from sn-glycerol 3-phosphate: step 3/3.</text>
</comment>
<comment type="similarity">
    <text evidence="5 18">Belongs to the CDS family.</text>
</comment>
<dbReference type="eggNOG" id="COG0575">
    <property type="taxonomic scope" value="Bacteria"/>
</dbReference>
<evidence type="ECO:0000256" key="11">
    <source>
        <dbReference type="ARBA" id="ARBA00022692"/>
    </source>
</evidence>
<keyword evidence="8" id="KW-1003">Cell membrane</keyword>
<evidence type="ECO:0000256" key="4">
    <source>
        <dbReference type="ARBA" id="ARBA00005189"/>
    </source>
</evidence>
<feature type="transmembrane region" description="Helical" evidence="19">
    <location>
        <begin position="76"/>
        <end position="95"/>
    </location>
</feature>
<dbReference type="AlphaFoldDB" id="C3X7R7"/>
<gene>
    <name evidence="20" type="primary">cdsA</name>
    <name evidence="20" type="ORF">OFBG_00271</name>
</gene>
<evidence type="ECO:0000256" key="17">
    <source>
        <dbReference type="ARBA" id="ARBA00023264"/>
    </source>
</evidence>
<keyword evidence="21" id="KW-1185">Reference proteome</keyword>
<feature type="transmembrane region" description="Helical" evidence="19">
    <location>
        <begin position="51"/>
        <end position="70"/>
    </location>
</feature>
<evidence type="ECO:0000256" key="19">
    <source>
        <dbReference type="SAM" id="Phobius"/>
    </source>
</evidence>
<reference evidence="20 21" key="1">
    <citation type="submission" date="2009-02" db="EMBL/GenBank/DDBJ databases">
        <title>The Genome Sequence of Oxalobacter formigenes OXCC13.</title>
        <authorList>
            <consortium name="The Broad Institute Genome Sequencing Platform"/>
            <person name="Ward D."/>
            <person name="Young S.K."/>
            <person name="Kodira C.D."/>
            <person name="Zeng Q."/>
            <person name="Koehrsen M."/>
            <person name="Alvarado L."/>
            <person name="Berlin A."/>
            <person name="Borenstein D."/>
            <person name="Chen Z."/>
            <person name="Engels R."/>
            <person name="Freedman E."/>
            <person name="Gellesch M."/>
            <person name="Goldberg J."/>
            <person name="Griggs A."/>
            <person name="Gujja S."/>
            <person name="Heiman D."/>
            <person name="Hepburn T."/>
            <person name="Howarth C."/>
            <person name="Jen D."/>
            <person name="Larson L."/>
            <person name="Lewis B."/>
            <person name="Mehta T."/>
            <person name="Park D."/>
            <person name="Pearson M."/>
            <person name="Roberts A."/>
            <person name="Saif S."/>
            <person name="Shea T."/>
            <person name="Shenoy N."/>
            <person name="Sisk P."/>
            <person name="Stolte C."/>
            <person name="Sykes S."/>
            <person name="Walk T."/>
            <person name="White J."/>
            <person name="Yandava C."/>
            <person name="Allison M.J."/>
            <person name="Lander E."/>
            <person name="Nusbaum C."/>
            <person name="Galagan J."/>
            <person name="Birren B."/>
        </authorList>
    </citation>
    <scope>NUCLEOTIDE SEQUENCE [LARGE SCALE GENOMIC DNA]</scope>
    <source>
        <strain evidence="20 21">OXCC13</strain>
    </source>
</reference>
<keyword evidence="11 18" id="KW-0812">Transmembrane</keyword>
<comment type="pathway">
    <text evidence="4">Lipid metabolism.</text>
</comment>
<keyword evidence="12 18" id="KW-0548">Nucleotidyltransferase</keyword>
<evidence type="ECO:0000313" key="21">
    <source>
        <dbReference type="Proteomes" id="UP000005089"/>
    </source>
</evidence>
<dbReference type="EC" id="2.7.7.41" evidence="6 18"/>
<evidence type="ECO:0000256" key="6">
    <source>
        <dbReference type="ARBA" id="ARBA00012487"/>
    </source>
</evidence>
<evidence type="ECO:0000256" key="2">
    <source>
        <dbReference type="ARBA" id="ARBA00004651"/>
    </source>
</evidence>
<evidence type="ECO:0000256" key="8">
    <source>
        <dbReference type="ARBA" id="ARBA00022475"/>
    </source>
</evidence>
<evidence type="ECO:0000256" key="16">
    <source>
        <dbReference type="ARBA" id="ARBA00023209"/>
    </source>
</evidence>
<dbReference type="PANTHER" id="PTHR46382">
    <property type="entry name" value="PHOSPHATIDATE CYTIDYLYLTRANSFERASE"/>
    <property type="match status" value="1"/>
</dbReference>
<organism evidence="20 21">
    <name type="scientific">Oxalobacter formigenes OXCC13</name>
    <dbReference type="NCBI Taxonomy" id="556269"/>
    <lineage>
        <taxon>Bacteria</taxon>
        <taxon>Pseudomonadati</taxon>
        <taxon>Pseudomonadota</taxon>
        <taxon>Betaproteobacteria</taxon>
        <taxon>Burkholderiales</taxon>
        <taxon>Oxalobacteraceae</taxon>
        <taxon>Oxalobacter</taxon>
    </lineage>
</organism>
<keyword evidence="16" id="KW-0594">Phospholipid biosynthesis</keyword>
<feature type="transmembrane region" description="Helical" evidence="19">
    <location>
        <begin position="134"/>
        <end position="152"/>
    </location>
</feature>
<evidence type="ECO:0000256" key="14">
    <source>
        <dbReference type="ARBA" id="ARBA00023098"/>
    </source>
</evidence>
<evidence type="ECO:0000256" key="12">
    <source>
        <dbReference type="ARBA" id="ARBA00022695"/>
    </source>
</evidence>
<protein>
    <recommendedName>
        <fullName evidence="7 18">Phosphatidate cytidylyltransferase</fullName>
        <ecNumber evidence="6 18">2.7.7.41</ecNumber>
    </recommendedName>
</protein>
<evidence type="ECO:0000256" key="15">
    <source>
        <dbReference type="ARBA" id="ARBA00023136"/>
    </source>
</evidence>
<comment type="catalytic activity">
    <reaction evidence="1 18">
        <text>a 1,2-diacyl-sn-glycero-3-phosphate + CTP + H(+) = a CDP-1,2-diacyl-sn-glycerol + diphosphate</text>
        <dbReference type="Rhea" id="RHEA:16229"/>
        <dbReference type="ChEBI" id="CHEBI:15378"/>
        <dbReference type="ChEBI" id="CHEBI:33019"/>
        <dbReference type="ChEBI" id="CHEBI:37563"/>
        <dbReference type="ChEBI" id="CHEBI:58332"/>
        <dbReference type="ChEBI" id="CHEBI:58608"/>
        <dbReference type="EC" id="2.7.7.41"/>
    </reaction>
</comment>
<keyword evidence="10 18" id="KW-0808">Transferase</keyword>
<sequence length="272" mass="29970">MLKQRVITALCLAAVLFLILWSRSEWLFGLFLLVFFAAGAWENARLFDNRYPIAVAVLASLIFVFTGLWLSSTAYIWFAFVAVLIWIALLIPSLFRTIPPLHTLSGHIYQACYLFSILSSFLCVLLLYKRSALFLLSILVIAWLADIGAYFAGRAFGRHKLAPAISPGKTWEGVVGGMVTVILLAIASMNFSTPESNISVLIFEKYGWGGMIGGLVLLVAMSIVGDLLESKLKRRIGFKDSSNLLPGHGGVLDRIDSLIPMLPLAVLLGMWL</sequence>
<dbReference type="GO" id="GO:0004605">
    <property type="term" value="F:phosphatidate cytidylyltransferase activity"/>
    <property type="evidence" value="ECO:0007669"/>
    <property type="project" value="UniProtKB-EC"/>
</dbReference>
<evidence type="ECO:0000256" key="3">
    <source>
        <dbReference type="ARBA" id="ARBA00005119"/>
    </source>
</evidence>
<keyword evidence="13 19" id="KW-1133">Transmembrane helix</keyword>
<evidence type="ECO:0000256" key="5">
    <source>
        <dbReference type="ARBA" id="ARBA00010185"/>
    </source>
</evidence>
<dbReference type="STRING" id="847.BRW83_2006"/>
<dbReference type="GO" id="GO:0016024">
    <property type="term" value="P:CDP-diacylglycerol biosynthetic process"/>
    <property type="evidence" value="ECO:0007669"/>
    <property type="project" value="UniProtKB-UniPathway"/>
</dbReference>
<feature type="transmembrane region" description="Helical" evidence="19">
    <location>
        <begin position="173"/>
        <end position="191"/>
    </location>
</feature>
<dbReference type="InterPro" id="IPR000374">
    <property type="entry name" value="PC_trans"/>
</dbReference>
<keyword evidence="15 19" id="KW-0472">Membrane</keyword>
<comment type="subcellular location">
    <subcellularLocation>
        <location evidence="2">Cell membrane</location>
        <topology evidence="2">Multi-pass membrane protein</topology>
    </subcellularLocation>
</comment>
<evidence type="ECO:0000313" key="20">
    <source>
        <dbReference type="EMBL" id="EEO29243.1"/>
    </source>
</evidence>
<accession>C3X7R7</accession>
<evidence type="ECO:0000256" key="10">
    <source>
        <dbReference type="ARBA" id="ARBA00022679"/>
    </source>
</evidence>
<dbReference type="Pfam" id="PF01148">
    <property type="entry name" value="CTP_transf_1"/>
    <property type="match status" value="1"/>
</dbReference>